<keyword evidence="3 14" id="KW-0808">Transferase</keyword>
<name>A0A2I5TD41_SERS3</name>
<dbReference type="PIRSF" id="PIRSF000409">
    <property type="entry name" value="Ada"/>
    <property type="match status" value="1"/>
</dbReference>
<dbReference type="PROSITE" id="PS01124">
    <property type="entry name" value="HTH_ARAC_FAMILY_2"/>
    <property type="match status" value="1"/>
</dbReference>
<evidence type="ECO:0000256" key="5">
    <source>
        <dbReference type="ARBA" id="ARBA00023015"/>
    </source>
</evidence>
<dbReference type="PANTHER" id="PTHR10815:SF14">
    <property type="entry name" value="BIFUNCTIONAL TRANSCRIPTIONAL ACTIVATOR_DNA REPAIR ENZYME ADA"/>
    <property type="match status" value="1"/>
</dbReference>
<dbReference type="NCBIfam" id="NF011964">
    <property type="entry name" value="PRK15435.1"/>
    <property type="match status" value="1"/>
</dbReference>
<dbReference type="InterPro" id="IPR036388">
    <property type="entry name" value="WH-like_DNA-bd_sf"/>
</dbReference>
<evidence type="ECO:0000313" key="15">
    <source>
        <dbReference type="Proteomes" id="UP000017700"/>
    </source>
</evidence>
<keyword evidence="7" id="KW-0804">Transcription</keyword>
<dbReference type="SUPFAM" id="SSF53155">
    <property type="entry name" value="Methylated DNA-protein cysteine methyltransferase domain"/>
    <property type="match status" value="1"/>
</dbReference>
<dbReference type="InterPro" id="IPR009057">
    <property type="entry name" value="Homeodomain-like_sf"/>
</dbReference>
<keyword evidence="11" id="KW-0479">Metal-binding</keyword>
<evidence type="ECO:0000313" key="13">
    <source>
        <dbReference type="EMBL" id="AUH02488.1"/>
    </source>
</evidence>
<dbReference type="Gene3D" id="1.10.10.60">
    <property type="entry name" value="Homeodomain-like"/>
    <property type="match status" value="1"/>
</dbReference>
<comment type="cofactor">
    <cofactor evidence="11">
        <name>Zn(2+)</name>
        <dbReference type="ChEBI" id="CHEBI:29105"/>
    </cofactor>
    <text evidence="11">Binds 1 zinc ion per subunit.</text>
</comment>
<dbReference type="Gene3D" id="3.40.10.10">
    <property type="entry name" value="DNA Methylphosphotriester Repair Domain"/>
    <property type="match status" value="1"/>
</dbReference>
<dbReference type="Pfam" id="PF02870">
    <property type="entry name" value="Methyltransf_1N"/>
    <property type="match status" value="1"/>
</dbReference>
<evidence type="ECO:0000256" key="7">
    <source>
        <dbReference type="ARBA" id="ARBA00023163"/>
    </source>
</evidence>
<keyword evidence="6" id="KW-0010">Activator</keyword>
<dbReference type="InterPro" id="IPR036217">
    <property type="entry name" value="MethylDNA_cys_MeTrfase_DNAb"/>
</dbReference>
<dbReference type="GO" id="GO:0003908">
    <property type="term" value="F:methylated-DNA-[protein]-cysteine S-methyltransferase activity"/>
    <property type="evidence" value="ECO:0007669"/>
    <property type="project" value="UniProtKB-EC"/>
</dbReference>
<proteinExistence type="predicted"/>
<dbReference type="FunFam" id="1.10.10.10:FF:000410">
    <property type="entry name" value="ADA regulatory protein, putative"/>
    <property type="match status" value="1"/>
</dbReference>
<dbReference type="OrthoDB" id="9802228at2"/>
<dbReference type="InterPro" id="IPR001497">
    <property type="entry name" value="MethylDNA_cys_MeTrfase_AS"/>
</dbReference>
<evidence type="ECO:0000256" key="11">
    <source>
        <dbReference type="PIRSR" id="PIRSR000409-3"/>
    </source>
</evidence>
<evidence type="ECO:0000256" key="3">
    <source>
        <dbReference type="ARBA" id="ARBA00022679"/>
    </source>
</evidence>
<dbReference type="PANTHER" id="PTHR10815">
    <property type="entry name" value="METHYLATED-DNA--PROTEIN-CYSTEINE METHYLTRANSFERASE"/>
    <property type="match status" value="1"/>
</dbReference>
<dbReference type="InterPro" id="IPR036631">
    <property type="entry name" value="MGMT_N_sf"/>
</dbReference>
<dbReference type="GO" id="GO:0032259">
    <property type="term" value="P:methylation"/>
    <property type="evidence" value="ECO:0007669"/>
    <property type="project" value="UniProtKB-KW"/>
</dbReference>
<keyword evidence="11" id="KW-0862">Zinc</keyword>
<dbReference type="Proteomes" id="UP000233778">
    <property type="component" value="Chromosome"/>
</dbReference>
<comment type="catalytic activity">
    <reaction evidence="1">
        <text>a 4-O-methyl-thymidine in DNA + L-cysteinyl-[protein] = a thymidine in DNA + S-methyl-L-cysteinyl-[protein]</text>
        <dbReference type="Rhea" id="RHEA:53428"/>
        <dbReference type="Rhea" id="RHEA-COMP:10131"/>
        <dbReference type="Rhea" id="RHEA-COMP:10132"/>
        <dbReference type="Rhea" id="RHEA-COMP:13555"/>
        <dbReference type="Rhea" id="RHEA-COMP:13556"/>
        <dbReference type="ChEBI" id="CHEBI:29950"/>
        <dbReference type="ChEBI" id="CHEBI:82612"/>
        <dbReference type="ChEBI" id="CHEBI:137386"/>
        <dbReference type="ChEBI" id="CHEBI:137387"/>
        <dbReference type="EC" id="2.1.1.63"/>
    </reaction>
</comment>
<dbReference type="InterPro" id="IPR035451">
    <property type="entry name" value="Ada-like_dom_sf"/>
</dbReference>
<evidence type="ECO:0000313" key="14">
    <source>
        <dbReference type="EMBL" id="AUH06805.1"/>
    </source>
</evidence>
<reference evidence="14" key="2">
    <citation type="submission" date="2013-09" db="EMBL/GenBank/DDBJ databases">
        <authorList>
            <person name="Wang G."/>
            <person name="Yang Y."/>
            <person name="Su Y."/>
        </authorList>
    </citation>
    <scope>NUCLEOTIDE SEQUENCE</scope>
    <source>
        <strain evidence="14">ATCC 39006</strain>
    </source>
</reference>
<evidence type="ECO:0000256" key="6">
    <source>
        <dbReference type="ARBA" id="ARBA00023159"/>
    </source>
</evidence>
<protein>
    <submittedName>
        <fullName evidence="14">Bifunctional DNA-binding transcriptional regulator/O6-methylguanine-DNA methyltransferase Ada</fullName>
    </submittedName>
</protein>
<dbReference type="PROSITE" id="PS00374">
    <property type="entry name" value="MGMT"/>
    <property type="match status" value="1"/>
</dbReference>
<dbReference type="Proteomes" id="UP000017700">
    <property type="component" value="Chromosome"/>
</dbReference>
<dbReference type="SMART" id="SM00342">
    <property type="entry name" value="HTH_ARAC"/>
    <property type="match status" value="1"/>
</dbReference>
<feature type="binding site" evidence="11">
    <location>
        <position position="43"/>
    </location>
    <ligand>
        <name>Zn(2+)</name>
        <dbReference type="ChEBI" id="CHEBI:29105"/>
    </ligand>
</feature>
<dbReference type="Pfam" id="PF12833">
    <property type="entry name" value="HTH_18"/>
    <property type="match status" value="1"/>
</dbReference>
<dbReference type="InterPro" id="IPR018060">
    <property type="entry name" value="HTH_AraC"/>
</dbReference>
<dbReference type="Gene3D" id="3.30.160.70">
    <property type="entry name" value="Methylated DNA-protein cysteine methyltransferase domain"/>
    <property type="match status" value="1"/>
</dbReference>
<evidence type="ECO:0000256" key="4">
    <source>
        <dbReference type="ARBA" id="ARBA00022763"/>
    </source>
</evidence>
<keyword evidence="15" id="KW-1185">Reference proteome</keyword>
<feature type="active site" description="Nucleophile; methyl group acceptor from methylphosphotriester" evidence="10">
    <location>
        <position position="43"/>
    </location>
</feature>
<gene>
    <name evidence="13" type="ORF">CWC46_10930</name>
    <name evidence="14" type="ORF">Ser39006_010935</name>
</gene>
<reference evidence="13 16" key="3">
    <citation type="submission" date="2017-11" db="EMBL/GenBank/DDBJ databases">
        <title>Complete genome sequence of Serratia sp. ATCC 39006 LacA.</title>
        <authorList>
            <person name="Hampton H.G."/>
            <person name="Jackson S.A."/>
            <person name="Jauregui R."/>
            <person name="Poulter G.T.M."/>
            <person name="Salmond G.P.C."/>
            <person name="Fineran P.C."/>
        </authorList>
    </citation>
    <scope>NUCLEOTIDE SEQUENCE [LARGE SCALE GENOMIC DNA]</scope>
    <source>
        <strain evidence="13 16">ATCC 39006</strain>
    </source>
</reference>
<dbReference type="AlphaFoldDB" id="A0A2I5TD41"/>
<dbReference type="SUPFAM" id="SSF46689">
    <property type="entry name" value="Homeodomain-like"/>
    <property type="match status" value="1"/>
</dbReference>
<dbReference type="STRING" id="104623.Ser39006_03285"/>
<evidence type="ECO:0000256" key="9">
    <source>
        <dbReference type="ARBA" id="ARBA00049348"/>
    </source>
</evidence>
<sequence length="362" mass="39269">MSDNASSPEPWETDDARWQAVVERNSAADGSFVFGVTTTGVYCSPSGAARLPKRENVVFFDSDAAAEKAGFRPSRRYKRGQPPLDAVHAAKITQACRYIAQTDGAVKLADIATHVGMSAFHFHRLFKAVTGLTPRAFASAHRGQRLREALGKTGRVTDAIFDAGFNTTSRCYEQSDAILGMSPKTWQSGGKGMRIWFAVGVCSLGDILVAQSEKGICAILLGDEAETLVCDLQDQFPQAELIGGDDDFEQVIAQVVGFIEAPGRNLALPLDIRGTAFQLRVWQALKDIPPGTTVSYSDIAQRIGSPKAVRAVASACANNRLAVAIPCHRVVRRDGALAGYRWGVERKRALLDKEAREFVLLR</sequence>
<dbReference type="InterPro" id="IPR014048">
    <property type="entry name" value="MethylDNA_cys_MeTrfase_DNA-bd"/>
</dbReference>
<evidence type="ECO:0000256" key="1">
    <source>
        <dbReference type="ARBA" id="ARBA00001286"/>
    </source>
</evidence>
<evidence type="ECO:0000313" key="16">
    <source>
        <dbReference type="Proteomes" id="UP000233778"/>
    </source>
</evidence>
<keyword evidence="14" id="KW-0238">DNA-binding</keyword>
<dbReference type="GO" id="GO:0003700">
    <property type="term" value="F:DNA-binding transcription factor activity"/>
    <property type="evidence" value="ECO:0007669"/>
    <property type="project" value="InterPro"/>
</dbReference>
<dbReference type="CDD" id="cd06445">
    <property type="entry name" value="ATase"/>
    <property type="match status" value="1"/>
</dbReference>
<evidence type="ECO:0000256" key="8">
    <source>
        <dbReference type="ARBA" id="ARBA00023204"/>
    </source>
</evidence>
<organism evidence="14 15">
    <name type="scientific">Serratia sp. (strain ATCC 39006)</name>
    <name type="common">Prodigiosinella confusarubida</name>
    <dbReference type="NCBI Taxonomy" id="104623"/>
    <lineage>
        <taxon>Bacteria</taxon>
        <taxon>Pseudomonadati</taxon>
        <taxon>Pseudomonadota</taxon>
        <taxon>Gammaproteobacteria</taxon>
        <taxon>Enterobacterales</taxon>
        <taxon>Pectobacteriaceae</taxon>
        <taxon>Prodigiosinella</taxon>
    </lineage>
</organism>
<dbReference type="GO" id="GO:0006281">
    <property type="term" value="P:DNA repair"/>
    <property type="evidence" value="ECO:0007669"/>
    <property type="project" value="UniProtKB-KW"/>
</dbReference>
<evidence type="ECO:0000256" key="10">
    <source>
        <dbReference type="PIRSR" id="PIRSR000409-1"/>
    </source>
</evidence>
<dbReference type="EMBL" id="CP025085">
    <property type="protein sequence ID" value="AUH02488.1"/>
    <property type="molecule type" value="Genomic_DNA"/>
</dbReference>
<dbReference type="NCBIfam" id="TIGR00589">
    <property type="entry name" value="ogt"/>
    <property type="match status" value="1"/>
</dbReference>
<feature type="domain" description="HTH araC/xylS-type" evidence="12">
    <location>
        <begin position="93"/>
        <end position="189"/>
    </location>
</feature>
<dbReference type="InterPro" id="IPR016221">
    <property type="entry name" value="Bifunct_regulatory_prot_Ada"/>
</dbReference>
<dbReference type="GO" id="GO:0043565">
    <property type="term" value="F:sequence-specific DNA binding"/>
    <property type="evidence" value="ECO:0007669"/>
    <property type="project" value="InterPro"/>
</dbReference>
<keyword evidence="4" id="KW-0227">DNA damage</keyword>
<feature type="active site" description="Nucleophile; methyl group acceptor from either O6-methylguanine or O4-methylthymine" evidence="10">
    <location>
        <position position="327"/>
    </location>
</feature>
<dbReference type="InterPro" id="IPR004026">
    <property type="entry name" value="Ada_DNA_repair_Zn-bd"/>
</dbReference>
<dbReference type="GO" id="GO:0008270">
    <property type="term" value="F:zinc ion binding"/>
    <property type="evidence" value="ECO:0007669"/>
    <property type="project" value="InterPro"/>
</dbReference>
<dbReference type="Gene3D" id="1.10.10.10">
    <property type="entry name" value="Winged helix-like DNA-binding domain superfamily/Winged helix DNA-binding domain"/>
    <property type="match status" value="1"/>
</dbReference>
<dbReference type="SUPFAM" id="SSF57884">
    <property type="entry name" value="Ada DNA repair protein, N-terminal domain (N-Ada 10)"/>
    <property type="match status" value="1"/>
</dbReference>
<evidence type="ECO:0000256" key="2">
    <source>
        <dbReference type="ARBA" id="ARBA00022603"/>
    </source>
</evidence>
<dbReference type="SUPFAM" id="SSF46767">
    <property type="entry name" value="Methylated DNA-protein cysteine methyltransferase, C-terminal domain"/>
    <property type="match status" value="1"/>
</dbReference>
<comment type="catalytic activity">
    <reaction evidence="9">
        <text>a 6-O-methyl-2'-deoxyguanosine in DNA + L-cysteinyl-[protein] = S-methyl-L-cysteinyl-[protein] + a 2'-deoxyguanosine in DNA</text>
        <dbReference type="Rhea" id="RHEA:24000"/>
        <dbReference type="Rhea" id="RHEA-COMP:10131"/>
        <dbReference type="Rhea" id="RHEA-COMP:10132"/>
        <dbReference type="Rhea" id="RHEA-COMP:11367"/>
        <dbReference type="Rhea" id="RHEA-COMP:11368"/>
        <dbReference type="ChEBI" id="CHEBI:29950"/>
        <dbReference type="ChEBI" id="CHEBI:82612"/>
        <dbReference type="ChEBI" id="CHEBI:85445"/>
        <dbReference type="ChEBI" id="CHEBI:85448"/>
        <dbReference type="EC" id="2.1.1.63"/>
    </reaction>
</comment>
<keyword evidence="2 14" id="KW-0489">Methyltransferase</keyword>
<keyword evidence="5" id="KW-0805">Transcription regulation</keyword>
<keyword evidence="8" id="KW-0234">DNA repair</keyword>
<dbReference type="EMBL" id="CP025084">
    <property type="protein sequence ID" value="AUH06805.1"/>
    <property type="molecule type" value="Genomic_DNA"/>
</dbReference>
<accession>A0A2I5TD41</accession>
<dbReference type="KEGG" id="sera:Ser39006_010935"/>
<reference evidence="14" key="4">
    <citation type="submission" date="2017-11" db="EMBL/GenBank/DDBJ databases">
        <title>Complete genome sequence of Serratia sp. ATCC 39006.</title>
        <authorList>
            <person name="Hampton H.G."/>
            <person name="Jackson S.A."/>
            <person name="Jauregui R."/>
            <person name="Poulter G.T.M."/>
            <person name="Salmond G.P.C."/>
            <person name="Fineran P.C."/>
        </authorList>
    </citation>
    <scope>NUCLEOTIDE SEQUENCE</scope>
    <source>
        <strain evidence="14">ATCC 39006</strain>
    </source>
</reference>
<dbReference type="InterPro" id="IPR008332">
    <property type="entry name" value="MethylG_MeTrfase_N"/>
</dbReference>
<dbReference type="Pfam" id="PF02805">
    <property type="entry name" value="Ada_Zn_binding"/>
    <property type="match status" value="1"/>
</dbReference>
<dbReference type="KEGG" id="serq:CWC46_10930"/>
<evidence type="ECO:0000259" key="12">
    <source>
        <dbReference type="PROSITE" id="PS01124"/>
    </source>
</evidence>
<reference evidence="14 15" key="1">
    <citation type="journal article" date="2013" name="Genome Announc.">
        <title>Draft genome sequence of Serratia sp. strain ATCC 39006, a model bacterium for analysis of the biosynthesis and regulation of prodigiosin, a carbapenem, and gas vesicles.</title>
        <authorList>
            <person name="Fineran P.C."/>
            <person name="Iglesias Cans M.C."/>
            <person name="Ramsay J.P."/>
            <person name="Wilf N.M."/>
            <person name="Cossyleon D."/>
            <person name="McNeil M.B."/>
            <person name="Williamson N.R."/>
            <person name="Monson R.E."/>
            <person name="Becher S.A."/>
            <person name="Stanton J.A."/>
            <person name="Brugger K."/>
            <person name="Brown S.D."/>
            <person name="Salmond G.P."/>
        </authorList>
    </citation>
    <scope>NUCLEOTIDE SEQUENCE [LARGE SCALE GENOMIC DNA]</scope>
    <source>
        <strain evidence="14">ATCC 39006</strain>
        <strain evidence="15">ATCC 39006 / SC 11482</strain>
    </source>
</reference>
<dbReference type="Pfam" id="PF01035">
    <property type="entry name" value="DNA_binding_1"/>
    <property type="match status" value="1"/>
</dbReference>